<protein>
    <submittedName>
        <fullName evidence="2">Uncharacterized protein</fullName>
    </submittedName>
</protein>
<proteinExistence type="predicted"/>
<accession>A0A284RIF5</accession>
<feature type="region of interest" description="Disordered" evidence="1">
    <location>
        <begin position="50"/>
        <end position="110"/>
    </location>
</feature>
<evidence type="ECO:0000256" key="1">
    <source>
        <dbReference type="SAM" id="MobiDB-lite"/>
    </source>
</evidence>
<dbReference type="Proteomes" id="UP000219338">
    <property type="component" value="Unassembled WGS sequence"/>
</dbReference>
<dbReference type="AlphaFoldDB" id="A0A284RIF5"/>
<organism evidence="2 3">
    <name type="scientific">Armillaria ostoyae</name>
    <name type="common">Armillaria root rot fungus</name>
    <dbReference type="NCBI Taxonomy" id="47428"/>
    <lineage>
        <taxon>Eukaryota</taxon>
        <taxon>Fungi</taxon>
        <taxon>Dikarya</taxon>
        <taxon>Basidiomycota</taxon>
        <taxon>Agaricomycotina</taxon>
        <taxon>Agaricomycetes</taxon>
        <taxon>Agaricomycetidae</taxon>
        <taxon>Agaricales</taxon>
        <taxon>Marasmiineae</taxon>
        <taxon>Physalacriaceae</taxon>
        <taxon>Armillaria</taxon>
    </lineage>
</organism>
<keyword evidence="3" id="KW-1185">Reference proteome</keyword>
<evidence type="ECO:0000313" key="3">
    <source>
        <dbReference type="Proteomes" id="UP000219338"/>
    </source>
</evidence>
<reference evidence="3" key="1">
    <citation type="journal article" date="2017" name="Nat. Ecol. Evol.">
        <title>Genome expansion and lineage-specific genetic innovations in the forest pathogenic fungi Armillaria.</title>
        <authorList>
            <person name="Sipos G."/>
            <person name="Prasanna A.N."/>
            <person name="Walter M.C."/>
            <person name="O'Connor E."/>
            <person name="Balint B."/>
            <person name="Krizsan K."/>
            <person name="Kiss B."/>
            <person name="Hess J."/>
            <person name="Varga T."/>
            <person name="Slot J."/>
            <person name="Riley R."/>
            <person name="Boka B."/>
            <person name="Rigling D."/>
            <person name="Barry K."/>
            <person name="Lee J."/>
            <person name="Mihaltcheva S."/>
            <person name="LaButti K."/>
            <person name="Lipzen A."/>
            <person name="Waldron R."/>
            <person name="Moloney N.M."/>
            <person name="Sperisen C."/>
            <person name="Kredics L."/>
            <person name="Vagvoelgyi C."/>
            <person name="Patrignani A."/>
            <person name="Fitzpatrick D."/>
            <person name="Nagy I."/>
            <person name="Doyle S."/>
            <person name="Anderson J.B."/>
            <person name="Grigoriev I.V."/>
            <person name="Gueldener U."/>
            <person name="Muensterkoetter M."/>
            <person name="Nagy L.G."/>
        </authorList>
    </citation>
    <scope>NUCLEOTIDE SEQUENCE [LARGE SCALE GENOMIC DNA]</scope>
    <source>
        <strain evidence="3">C18/9</strain>
    </source>
</reference>
<dbReference type="EMBL" id="FUEG01000009">
    <property type="protein sequence ID" value="SJL08536.1"/>
    <property type="molecule type" value="Genomic_DNA"/>
</dbReference>
<sequence length="152" mass="17361">MKLLHKIGAAWRRFVRWVQVGLQIIQEREGLTLLETDTSPQLYHACETVEGRETGDTAGQYTAGGPDTQDTNGQAAYPRRLDGSWDTQKDLDEINTESGDSNTEESFMAEWNTRTPRQVYRHQRGIARYWEPGTEPDILSPEFKKAFGNKKN</sequence>
<dbReference type="OrthoDB" id="3033500at2759"/>
<name>A0A284RIF5_ARMOS</name>
<gene>
    <name evidence="2" type="ORF">ARMOST_11901</name>
</gene>
<feature type="compositionally biased region" description="Polar residues" evidence="1">
    <location>
        <begin position="96"/>
        <end position="105"/>
    </location>
</feature>
<feature type="compositionally biased region" description="Basic and acidic residues" evidence="1">
    <location>
        <begin position="79"/>
        <end position="92"/>
    </location>
</feature>
<evidence type="ECO:0000313" key="2">
    <source>
        <dbReference type="EMBL" id="SJL08536.1"/>
    </source>
</evidence>